<gene>
    <name evidence="2" type="ORF">Pcinc_023628</name>
</gene>
<reference evidence="2" key="1">
    <citation type="submission" date="2023-10" db="EMBL/GenBank/DDBJ databases">
        <title>Genome assemblies of two species of porcelain crab, Petrolisthes cinctipes and Petrolisthes manimaculis (Anomura: Porcellanidae).</title>
        <authorList>
            <person name="Angst P."/>
        </authorList>
    </citation>
    <scope>NUCLEOTIDE SEQUENCE</scope>
    <source>
        <strain evidence="2">PB745_01</strain>
        <tissue evidence="2">Gill</tissue>
    </source>
</reference>
<feature type="compositionally biased region" description="Low complexity" evidence="1">
    <location>
        <begin position="259"/>
        <end position="270"/>
    </location>
</feature>
<dbReference type="Proteomes" id="UP001286313">
    <property type="component" value="Unassembled WGS sequence"/>
</dbReference>
<feature type="compositionally biased region" description="Basic and acidic residues" evidence="1">
    <location>
        <begin position="238"/>
        <end position="256"/>
    </location>
</feature>
<feature type="compositionally biased region" description="Basic and acidic residues" evidence="1">
    <location>
        <begin position="78"/>
        <end position="110"/>
    </location>
</feature>
<protein>
    <submittedName>
        <fullName evidence="2">Uncharacterized protein</fullName>
    </submittedName>
</protein>
<feature type="compositionally biased region" description="Polar residues" evidence="1">
    <location>
        <begin position="156"/>
        <end position="182"/>
    </location>
</feature>
<dbReference type="EMBL" id="JAWQEG010002548">
    <property type="protein sequence ID" value="KAK3871214.1"/>
    <property type="molecule type" value="Genomic_DNA"/>
</dbReference>
<feature type="compositionally biased region" description="Acidic residues" evidence="1">
    <location>
        <begin position="225"/>
        <end position="237"/>
    </location>
</feature>
<feature type="region of interest" description="Disordered" evidence="1">
    <location>
        <begin position="202"/>
        <end position="274"/>
    </location>
</feature>
<feature type="region of interest" description="Disordered" evidence="1">
    <location>
        <begin position="78"/>
        <end position="185"/>
    </location>
</feature>
<evidence type="ECO:0000313" key="3">
    <source>
        <dbReference type="Proteomes" id="UP001286313"/>
    </source>
</evidence>
<keyword evidence="3" id="KW-1185">Reference proteome</keyword>
<sequence>MQDKNSKSSNACPTTVPLITRRNTVARCTGVVKDIRDSSTRRSRLGNCFLWEEDVRGSDAATDLEFSALMERVGEMRGVEHEEREGNAGRIGTGDRIREIESRTKEREEMGSPPPLNRESSSRKSLPASALKSYMRGTRSSVLKTRDGSAPLPEQITPTTRHTKLQESIKSSPITGSTTATSVRRKKLVSVKPSIPPVLLRRSGNVLKSEDETSLPPNDMKASDENENITQDDDDATDNIKSKGSKGDPECDDGRSRRLSSPPQFSLSSPCRKEGCSSCLLVDLWFTIWYVELNKK</sequence>
<proteinExistence type="predicted"/>
<dbReference type="AlphaFoldDB" id="A0AAE1FBF6"/>
<organism evidence="2 3">
    <name type="scientific">Petrolisthes cinctipes</name>
    <name type="common">Flat porcelain crab</name>
    <dbReference type="NCBI Taxonomy" id="88211"/>
    <lineage>
        <taxon>Eukaryota</taxon>
        <taxon>Metazoa</taxon>
        <taxon>Ecdysozoa</taxon>
        <taxon>Arthropoda</taxon>
        <taxon>Crustacea</taxon>
        <taxon>Multicrustacea</taxon>
        <taxon>Malacostraca</taxon>
        <taxon>Eumalacostraca</taxon>
        <taxon>Eucarida</taxon>
        <taxon>Decapoda</taxon>
        <taxon>Pleocyemata</taxon>
        <taxon>Anomura</taxon>
        <taxon>Galatheoidea</taxon>
        <taxon>Porcellanidae</taxon>
        <taxon>Petrolisthes</taxon>
    </lineage>
</organism>
<name>A0AAE1FBF6_PETCI</name>
<evidence type="ECO:0000256" key="1">
    <source>
        <dbReference type="SAM" id="MobiDB-lite"/>
    </source>
</evidence>
<accession>A0AAE1FBF6</accession>
<comment type="caution">
    <text evidence="2">The sequence shown here is derived from an EMBL/GenBank/DDBJ whole genome shotgun (WGS) entry which is preliminary data.</text>
</comment>
<evidence type="ECO:0000313" key="2">
    <source>
        <dbReference type="EMBL" id="KAK3871214.1"/>
    </source>
</evidence>